<comment type="pathway">
    <text evidence="1">Glycan metabolism; pectin degradation; 2-dehydro-3-deoxy-D-gluconate from pectin: step 1/5.</text>
</comment>
<dbReference type="PANTHER" id="PTHR31707">
    <property type="entry name" value="PECTINESTERASE"/>
    <property type="match status" value="1"/>
</dbReference>
<dbReference type="AlphaFoldDB" id="A0A6A2YHF2"/>
<evidence type="ECO:0000313" key="6">
    <source>
        <dbReference type="Proteomes" id="UP000436088"/>
    </source>
</evidence>
<feature type="domain" description="Pectinesterase catalytic" evidence="4">
    <location>
        <begin position="223"/>
        <end position="299"/>
    </location>
</feature>
<dbReference type="EMBL" id="VEPZ02001364">
    <property type="protein sequence ID" value="KAE8677129.1"/>
    <property type="molecule type" value="Genomic_DNA"/>
</dbReference>
<dbReference type="GO" id="GO:0045490">
    <property type="term" value="P:pectin catabolic process"/>
    <property type="evidence" value="ECO:0007669"/>
    <property type="project" value="UniProtKB-UniPathway"/>
</dbReference>
<feature type="domain" description="Pectinesterase catalytic" evidence="4">
    <location>
        <begin position="113"/>
        <end position="222"/>
    </location>
</feature>
<dbReference type="InterPro" id="IPR000070">
    <property type="entry name" value="Pectinesterase_cat"/>
</dbReference>
<organism evidence="5 6">
    <name type="scientific">Hibiscus syriacus</name>
    <name type="common">Rose of Sharon</name>
    <dbReference type="NCBI Taxonomy" id="106335"/>
    <lineage>
        <taxon>Eukaryota</taxon>
        <taxon>Viridiplantae</taxon>
        <taxon>Streptophyta</taxon>
        <taxon>Embryophyta</taxon>
        <taxon>Tracheophyta</taxon>
        <taxon>Spermatophyta</taxon>
        <taxon>Magnoliopsida</taxon>
        <taxon>eudicotyledons</taxon>
        <taxon>Gunneridae</taxon>
        <taxon>Pentapetalae</taxon>
        <taxon>rosids</taxon>
        <taxon>malvids</taxon>
        <taxon>Malvales</taxon>
        <taxon>Malvaceae</taxon>
        <taxon>Malvoideae</taxon>
        <taxon>Hibiscus</taxon>
    </lineage>
</organism>
<comment type="caution">
    <text evidence="5">The sequence shown here is derived from an EMBL/GenBank/DDBJ whole genome shotgun (WGS) entry which is preliminary data.</text>
</comment>
<dbReference type="SUPFAM" id="SSF101148">
    <property type="entry name" value="Plant invertase/pectin methylesterase inhibitor"/>
    <property type="match status" value="1"/>
</dbReference>
<evidence type="ECO:0000256" key="1">
    <source>
        <dbReference type="ARBA" id="ARBA00005184"/>
    </source>
</evidence>
<dbReference type="InterPro" id="IPR011050">
    <property type="entry name" value="Pectin_lyase_fold/virulence"/>
</dbReference>
<evidence type="ECO:0000259" key="4">
    <source>
        <dbReference type="Pfam" id="PF01095"/>
    </source>
</evidence>
<reference evidence="5" key="1">
    <citation type="submission" date="2019-09" db="EMBL/GenBank/DDBJ databases">
        <title>Draft genome information of white flower Hibiscus syriacus.</title>
        <authorList>
            <person name="Kim Y.-M."/>
        </authorList>
    </citation>
    <scope>NUCLEOTIDE SEQUENCE [LARGE SCALE GENOMIC DNA]</scope>
    <source>
        <strain evidence="5">YM2019G1</strain>
    </source>
</reference>
<dbReference type="InterPro" id="IPR012334">
    <property type="entry name" value="Pectin_lyas_fold"/>
</dbReference>
<name>A0A6A2YHF2_HIBSY</name>
<dbReference type="GO" id="GO:0030599">
    <property type="term" value="F:pectinesterase activity"/>
    <property type="evidence" value="ECO:0007669"/>
    <property type="project" value="InterPro"/>
</dbReference>
<sequence length="300" mass="33054">MLFYLLQTLNTALAEVAKLTSLFSNGGNGNVIVEKQRGALQDCRELHESTLSLLKKTVFDSRKIADTCLEGLDIASGPLKPAIVKSLISTYKHASTTSTTRPGADSCGRWHREFSTIAEAIIFAPKKSKERVMIYVRESVYDENVEIPGSKTNIVLLGDGTDATFITGKRSVARLFCTGHNHIEQGGGRELEKHQTVALRVNADSAAFYRCAINGYQDTLYACNIISRMPMPGQFSIITVQSRDAPDEYTGISIQNCSILATDELYGNSSSVKSYLGRPWRVYSTVVFLESYIAVFIDPN</sequence>
<keyword evidence="3" id="KW-0063">Aspartyl esterase</keyword>
<evidence type="ECO:0000313" key="5">
    <source>
        <dbReference type="EMBL" id="KAE8677129.1"/>
    </source>
</evidence>
<dbReference type="SUPFAM" id="SSF51126">
    <property type="entry name" value="Pectin lyase-like"/>
    <property type="match status" value="1"/>
</dbReference>
<keyword evidence="2" id="KW-0378">Hydrolase</keyword>
<dbReference type="GO" id="GO:0042545">
    <property type="term" value="P:cell wall modification"/>
    <property type="evidence" value="ECO:0007669"/>
    <property type="project" value="InterPro"/>
</dbReference>
<dbReference type="UniPathway" id="UPA00545">
    <property type="reaction ID" value="UER00823"/>
</dbReference>
<proteinExistence type="predicted"/>
<dbReference type="Gene3D" id="2.160.20.10">
    <property type="entry name" value="Single-stranded right-handed beta-helix, Pectin lyase-like"/>
    <property type="match status" value="3"/>
</dbReference>
<protein>
    <submittedName>
        <fullName evidence="5">Pectinesterase</fullName>
    </submittedName>
</protein>
<accession>A0A6A2YHF2</accession>
<dbReference type="Pfam" id="PF01095">
    <property type="entry name" value="Pectinesterase"/>
    <property type="match status" value="2"/>
</dbReference>
<evidence type="ECO:0000256" key="2">
    <source>
        <dbReference type="ARBA" id="ARBA00022801"/>
    </source>
</evidence>
<keyword evidence="6" id="KW-1185">Reference proteome</keyword>
<dbReference type="InterPro" id="IPR035513">
    <property type="entry name" value="Invertase/methylesterase_inhib"/>
</dbReference>
<dbReference type="Proteomes" id="UP000436088">
    <property type="component" value="Unassembled WGS sequence"/>
</dbReference>
<evidence type="ECO:0000256" key="3">
    <source>
        <dbReference type="ARBA" id="ARBA00023085"/>
    </source>
</evidence>
<gene>
    <name evidence="5" type="ORF">F3Y22_tig00111542pilonHSYRG00028</name>
</gene>